<dbReference type="EMBL" id="JADKNH010000001">
    <property type="protein sequence ID" value="MBF4691998.1"/>
    <property type="molecule type" value="Genomic_DNA"/>
</dbReference>
<dbReference type="Proteomes" id="UP000614200">
    <property type="component" value="Unassembled WGS sequence"/>
</dbReference>
<comment type="caution">
    <text evidence="1">The sequence shown here is derived from an EMBL/GenBank/DDBJ whole genome shotgun (WGS) entry which is preliminary data.</text>
</comment>
<keyword evidence="2" id="KW-1185">Reference proteome</keyword>
<accession>A0ABR9ZPE4</accession>
<dbReference type="SUPFAM" id="SSF52540">
    <property type="entry name" value="P-loop containing nucleoside triphosphate hydrolases"/>
    <property type="match status" value="1"/>
</dbReference>
<name>A0ABR9ZPE4_9FIRM</name>
<proteinExistence type="predicted"/>
<dbReference type="Gene3D" id="3.40.50.300">
    <property type="entry name" value="P-loop containing nucleotide triphosphate hydrolases"/>
    <property type="match status" value="1"/>
</dbReference>
<organism evidence="1 2">
    <name type="scientific">Fusibacter ferrireducens</name>
    <dbReference type="NCBI Taxonomy" id="2785058"/>
    <lineage>
        <taxon>Bacteria</taxon>
        <taxon>Bacillati</taxon>
        <taxon>Bacillota</taxon>
        <taxon>Clostridia</taxon>
        <taxon>Eubacteriales</taxon>
        <taxon>Eubacteriales Family XII. Incertae Sedis</taxon>
        <taxon>Fusibacter</taxon>
    </lineage>
</organism>
<sequence>MSLHRNTYWIGGSPCSGKSTIAEKLVKDFGFTYYKCDDHLERYMKLGATMGKPTIGKMATLSIDETWLRPVAEQVEDEFKFYEEAFEIVMNDIDKLPSSAGLVVEGAALLPQNMASIKISKENYICIVPSAEFQVEKYKERPWVSHYLRECSDSQTAFSNWMQRDIRFAEIANQTAAQLGYKVTVTDGKSSIDKMYKNVLKHFNLQKTFTQGD</sequence>
<dbReference type="CDD" id="cd02019">
    <property type="entry name" value="NK"/>
    <property type="match status" value="1"/>
</dbReference>
<evidence type="ECO:0008006" key="3">
    <source>
        <dbReference type="Google" id="ProtNLM"/>
    </source>
</evidence>
<evidence type="ECO:0000313" key="2">
    <source>
        <dbReference type="Proteomes" id="UP000614200"/>
    </source>
</evidence>
<evidence type="ECO:0000313" key="1">
    <source>
        <dbReference type="EMBL" id="MBF4691998.1"/>
    </source>
</evidence>
<dbReference type="RefSeq" id="WP_194700224.1">
    <property type="nucleotide sequence ID" value="NZ_JADKNH010000001.1"/>
</dbReference>
<gene>
    <name evidence="1" type="ORF">ISU02_02655</name>
</gene>
<protein>
    <recommendedName>
        <fullName evidence="3">Shikimate kinase</fullName>
    </recommendedName>
</protein>
<dbReference type="InterPro" id="IPR027417">
    <property type="entry name" value="P-loop_NTPase"/>
</dbReference>
<reference evidence="1 2" key="1">
    <citation type="submission" date="2020-11" db="EMBL/GenBank/DDBJ databases">
        <title>Fusibacter basophilias sp. nov.</title>
        <authorList>
            <person name="Qiu D."/>
        </authorList>
    </citation>
    <scope>NUCLEOTIDE SEQUENCE [LARGE SCALE GENOMIC DNA]</scope>
    <source>
        <strain evidence="1 2">Q10-2</strain>
    </source>
</reference>